<dbReference type="Gene3D" id="3.30.2320.10">
    <property type="entry name" value="hypothetical protein PF0899 domain"/>
    <property type="match status" value="1"/>
</dbReference>
<comment type="caution">
    <text evidence="4">The sequence shown here is derived from an EMBL/GenBank/DDBJ whole genome shotgun (WGS) entry which is preliminary data.</text>
</comment>
<dbReference type="Pfam" id="PF05065">
    <property type="entry name" value="Phage_capsid"/>
    <property type="match status" value="1"/>
</dbReference>
<protein>
    <submittedName>
        <fullName evidence="4">Phage major capsid protein</fullName>
    </submittedName>
</protein>
<accession>A0AA41WHD6</accession>
<keyword evidence="5" id="KW-1185">Reference proteome</keyword>
<dbReference type="NCBIfam" id="TIGR01554">
    <property type="entry name" value="major_cap_HK97"/>
    <property type="match status" value="1"/>
</dbReference>
<comment type="subcellular location">
    <subcellularLocation>
        <location evidence="1">Virion</location>
    </subcellularLocation>
</comment>
<dbReference type="InterPro" id="IPR024455">
    <property type="entry name" value="Phage_capsid"/>
</dbReference>
<sequence>MKKKFHLMDVNELRQEREHALERMDVLIERAGKERRFFSPHEAAEFDQLEATVNEIDQELASREAKRTVDPALLPQVGDHQRGTSMGGPLERSNGLLAPEQRLADITPPPAGASTVGLGQFLRGVFTGAWDAETRALGIGTPSAGGYLVPEPLAVQIIDLARAQARVIQAGARTVRMDSATLTLPKLTRDPVPSWIAEHATVTESDPEFGSVQLEAKTLAVLVKVSRQLIEDARPEVEPILRNAFAQSLSLGLDKAALYGAGTATEPRGIVNTSGIVVYDMGTDGAALTDYKPLLQAYQLVLANNHTPTAAILAPRTLVEIESLTDSTGQPLQPPAILRDLRMLPTTQVPTDLTHGTATNASDVFMADFANLVIGVRTQMQVLPLQELFAANLQVGFVAYLRADIALIRPGAFAVIRGIIPPA</sequence>
<keyword evidence="2" id="KW-0175">Coiled coil</keyword>
<dbReference type="EMBL" id="JAMSLR010000021">
    <property type="protein sequence ID" value="MCM8750669.1"/>
    <property type="molecule type" value="Genomic_DNA"/>
</dbReference>
<name>A0AA41WHD6_9BACT</name>
<feature type="coiled-coil region" evidence="2">
    <location>
        <begin position="10"/>
        <end position="66"/>
    </location>
</feature>
<evidence type="ECO:0000313" key="5">
    <source>
        <dbReference type="Proteomes" id="UP001165306"/>
    </source>
</evidence>
<organism evidence="4 5">
    <name type="scientific">Thermalbibacter longus</name>
    <dbReference type="NCBI Taxonomy" id="2951981"/>
    <lineage>
        <taxon>Bacteria</taxon>
        <taxon>Pseudomonadati</taxon>
        <taxon>Thermomicrobiota</taxon>
        <taxon>Thermomicrobia</taxon>
        <taxon>Thermomicrobiales</taxon>
        <taxon>Thermomicrobiaceae</taxon>
        <taxon>Thermalbibacter</taxon>
    </lineage>
</organism>
<dbReference type="InterPro" id="IPR054612">
    <property type="entry name" value="Phage_capsid-like_C"/>
</dbReference>
<evidence type="ECO:0000256" key="1">
    <source>
        <dbReference type="ARBA" id="ARBA00004328"/>
    </source>
</evidence>
<evidence type="ECO:0000313" key="4">
    <source>
        <dbReference type="EMBL" id="MCM8750669.1"/>
    </source>
</evidence>
<evidence type="ECO:0000256" key="2">
    <source>
        <dbReference type="SAM" id="Coils"/>
    </source>
</evidence>
<evidence type="ECO:0000259" key="3">
    <source>
        <dbReference type="Pfam" id="PF05065"/>
    </source>
</evidence>
<dbReference type="RefSeq" id="WP_284058458.1">
    <property type="nucleotide sequence ID" value="NZ_JAMSLR010000021.1"/>
</dbReference>
<gene>
    <name evidence="4" type="ORF">NET02_16115</name>
</gene>
<dbReference type="AlphaFoldDB" id="A0AA41WHD6"/>
<dbReference type="Proteomes" id="UP001165306">
    <property type="component" value="Unassembled WGS sequence"/>
</dbReference>
<dbReference type="Gene3D" id="3.30.2400.10">
    <property type="entry name" value="Major capsid protein gp5"/>
    <property type="match status" value="1"/>
</dbReference>
<reference evidence="4" key="1">
    <citation type="submission" date="2022-06" db="EMBL/GenBank/DDBJ databases">
        <title>CFH 74404 Thermomicrobiaceae sp.</title>
        <authorList>
            <person name="Ming H."/>
            <person name="Li W.-J."/>
            <person name="Zhao Z."/>
        </authorList>
    </citation>
    <scope>NUCLEOTIDE SEQUENCE</scope>
    <source>
        <strain evidence="4">CFH 74404</strain>
    </source>
</reference>
<proteinExistence type="predicted"/>
<feature type="domain" description="Phage capsid-like C-terminal" evidence="3">
    <location>
        <begin position="145"/>
        <end position="416"/>
    </location>
</feature>
<dbReference type="SUPFAM" id="SSF56563">
    <property type="entry name" value="Major capsid protein gp5"/>
    <property type="match status" value="1"/>
</dbReference>